<dbReference type="PROSITE" id="PS50110">
    <property type="entry name" value="RESPONSE_REGULATORY"/>
    <property type="match status" value="1"/>
</dbReference>
<protein>
    <submittedName>
        <fullName evidence="3">Histidine kinase</fullName>
    </submittedName>
</protein>
<keyword evidence="3" id="KW-0808">Transferase</keyword>
<keyword evidence="3" id="KW-0418">Kinase</keyword>
<evidence type="ECO:0000256" key="1">
    <source>
        <dbReference type="PROSITE-ProRule" id="PRU00169"/>
    </source>
</evidence>
<dbReference type="RefSeq" id="WP_115343056.1">
    <property type="nucleotide sequence ID" value="NZ_UGVC01000005.1"/>
</dbReference>
<feature type="modified residue" description="4-aspartylphosphate" evidence="1">
    <location>
        <position position="95"/>
    </location>
</feature>
<dbReference type="InterPro" id="IPR011006">
    <property type="entry name" value="CheY-like_superfamily"/>
</dbReference>
<sequence>MEVPINVKSKLGHGSQFYIDLPICKSEDDICVIDETVRIDEVAVVSVLVVDDEESVLISMELLLQSWGYTVLVAFNVNDAINQYRLHQPQIIITDYHWMTIEQVWRY</sequence>
<organism evidence="3 4">
    <name type="scientific">Psychrobacter phenylpyruvicus</name>
    <dbReference type="NCBI Taxonomy" id="29432"/>
    <lineage>
        <taxon>Bacteria</taxon>
        <taxon>Pseudomonadati</taxon>
        <taxon>Pseudomonadota</taxon>
        <taxon>Gammaproteobacteria</taxon>
        <taxon>Moraxellales</taxon>
        <taxon>Moraxellaceae</taxon>
        <taxon>Psychrobacter</taxon>
    </lineage>
</organism>
<dbReference type="SUPFAM" id="SSF52172">
    <property type="entry name" value="CheY-like"/>
    <property type="match status" value="1"/>
</dbReference>
<dbReference type="AlphaFoldDB" id="A0A379LS46"/>
<feature type="domain" description="Response regulatory" evidence="2">
    <location>
        <begin position="46"/>
        <end position="107"/>
    </location>
</feature>
<proteinExistence type="predicted"/>
<dbReference type="Gene3D" id="3.40.50.2300">
    <property type="match status" value="1"/>
</dbReference>
<dbReference type="GO" id="GO:0016301">
    <property type="term" value="F:kinase activity"/>
    <property type="evidence" value="ECO:0007669"/>
    <property type="project" value="UniProtKB-KW"/>
</dbReference>
<dbReference type="CDD" id="cd00156">
    <property type="entry name" value="REC"/>
    <property type="match status" value="1"/>
</dbReference>
<dbReference type="Proteomes" id="UP000254123">
    <property type="component" value="Unassembled WGS sequence"/>
</dbReference>
<keyword evidence="1" id="KW-0597">Phosphoprotein</keyword>
<evidence type="ECO:0000313" key="4">
    <source>
        <dbReference type="Proteomes" id="UP000254123"/>
    </source>
</evidence>
<gene>
    <name evidence="3" type="ORF">NCTC10526_02841</name>
</gene>
<evidence type="ECO:0000313" key="3">
    <source>
        <dbReference type="EMBL" id="SUD98858.1"/>
    </source>
</evidence>
<keyword evidence="4" id="KW-1185">Reference proteome</keyword>
<name>A0A379LS46_9GAMM</name>
<dbReference type="EMBL" id="UGVC01000005">
    <property type="protein sequence ID" value="SUD98858.1"/>
    <property type="molecule type" value="Genomic_DNA"/>
</dbReference>
<accession>A0A379LS46</accession>
<evidence type="ECO:0000259" key="2">
    <source>
        <dbReference type="PROSITE" id="PS50110"/>
    </source>
</evidence>
<reference evidence="3 4" key="1">
    <citation type="submission" date="2018-06" db="EMBL/GenBank/DDBJ databases">
        <authorList>
            <consortium name="Pathogen Informatics"/>
            <person name="Doyle S."/>
        </authorList>
    </citation>
    <scope>NUCLEOTIDE SEQUENCE [LARGE SCALE GENOMIC DNA]</scope>
    <source>
        <strain evidence="3 4">NCTC10526</strain>
    </source>
</reference>
<dbReference type="InterPro" id="IPR001789">
    <property type="entry name" value="Sig_transdc_resp-reg_receiver"/>
</dbReference>
<dbReference type="GO" id="GO:0000160">
    <property type="term" value="P:phosphorelay signal transduction system"/>
    <property type="evidence" value="ECO:0007669"/>
    <property type="project" value="InterPro"/>
</dbReference>